<dbReference type="EMBL" id="CP107020">
    <property type="protein sequence ID" value="UYG17017.1"/>
    <property type="molecule type" value="Genomic_DNA"/>
</dbReference>
<keyword evidence="4" id="KW-1185">Reference proteome</keyword>
<dbReference type="InterPro" id="IPR019405">
    <property type="entry name" value="Lactonase_7-beta_prop"/>
</dbReference>
<evidence type="ECO:0000256" key="1">
    <source>
        <dbReference type="ARBA" id="ARBA00005564"/>
    </source>
</evidence>
<dbReference type="InterPro" id="IPR050282">
    <property type="entry name" value="Cycloisomerase_2"/>
</dbReference>
<evidence type="ECO:0000256" key="2">
    <source>
        <dbReference type="SAM" id="MobiDB-lite"/>
    </source>
</evidence>
<proteinExistence type="inferred from homology"/>
<dbReference type="PANTHER" id="PTHR30344">
    <property type="entry name" value="6-PHOSPHOGLUCONOLACTONASE-RELATED"/>
    <property type="match status" value="1"/>
</dbReference>
<organism evidence="3 4">
    <name type="scientific">Brachybacterium huguangmaarense</name>
    <dbReference type="NCBI Taxonomy" id="1652028"/>
    <lineage>
        <taxon>Bacteria</taxon>
        <taxon>Bacillati</taxon>
        <taxon>Actinomycetota</taxon>
        <taxon>Actinomycetes</taxon>
        <taxon>Micrococcales</taxon>
        <taxon>Dermabacteraceae</taxon>
        <taxon>Brachybacterium</taxon>
    </lineage>
</organism>
<dbReference type="SUPFAM" id="SSF75011">
    <property type="entry name" value="3-carboxy-cis,cis-mucoante lactonizing enzyme"/>
    <property type="match status" value="1"/>
</dbReference>
<dbReference type="Gene3D" id="2.130.10.10">
    <property type="entry name" value="YVTN repeat-like/Quinoprotein amine dehydrogenase"/>
    <property type="match status" value="1"/>
</dbReference>
<dbReference type="RefSeq" id="WP_263594227.1">
    <property type="nucleotide sequence ID" value="NZ_CP107020.1"/>
</dbReference>
<feature type="region of interest" description="Disordered" evidence="2">
    <location>
        <begin position="221"/>
        <end position="245"/>
    </location>
</feature>
<gene>
    <name evidence="3" type="ORF">BRM3_00850</name>
</gene>
<dbReference type="Pfam" id="PF10282">
    <property type="entry name" value="Lactonase"/>
    <property type="match status" value="1"/>
</dbReference>
<evidence type="ECO:0000313" key="4">
    <source>
        <dbReference type="Proteomes" id="UP001164305"/>
    </source>
</evidence>
<dbReference type="InterPro" id="IPR015943">
    <property type="entry name" value="WD40/YVTN_repeat-like_dom_sf"/>
</dbReference>
<dbReference type="PANTHER" id="PTHR30344:SF1">
    <property type="entry name" value="6-PHOSPHOGLUCONOLACTONASE"/>
    <property type="match status" value="1"/>
</dbReference>
<protein>
    <submittedName>
        <fullName evidence="3">Lactonase family protein</fullName>
    </submittedName>
</protein>
<comment type="similarity">
    <text evidence="1">Belongs to the cycloisomerase 2 family.</text>
</comment>
<sequence>MSTQTIVATGSYTTGEGRGPGIRLLSLDREELTASTLAEVALDDPTFLLWSPDGSMLYAVHETSPTVVTALRVDAAGASAEVAGSLELTGSGGCHVAFGIAASTLIVTDYGSGTVEVVGLDADGAPTQVIDVCDHSGYLPQRTAHPHQATILPGTGLLGVTDLGLDRVYLYRQQPSGEIDLAGEITAGRFSGPRHLAADHESLVLYLACELTGEITDAVRSAAGGDGEEPSWTVRRPLPASGTGVPNEVSHLEISGHENHLFVANRGPDTLAAFNLGMMRPELVAEVPVGARPRHFTRLEDLILVAAQDGDRIDLVRWNGHGFSIAGEPIPAPSISCIVPRP</sequence>
<reference evidence="3" key="1">
    <citation type="submission" date="2022-10" db="EMBL/GenBank/DDBJ databases">
        <title>Whole-Genome Sequencing of Brachybacterium huguangmaarense BRM-3, Isolated from Betula schmidtii.</title>
        <authorList>
            <person name="Haam D."/>
        </authorList>
    </citation>
    <scope>NUCLEOTIDE SEQUENCE</scope>
    <source>
        <strain evidence="3">BRM-3</strain>
    </source>
</reference>
<evidence type="ECO:0000313" key="3">
    <source>
        <dbReference type="EMBL" id="UYG17017.1"/>
    </source>
</evidence>
<accession>A0ABY6G1D7</accession>
<name>A0ABY6G1D7_9MICO</name>
<dbReference type="Proteomes" id="UP001164305">
    <property type="component" value="Chromosome"/>
</dbReference>